<keyword evidence="1" id="KW-0472">Membrane</keyword>
<dbReference type="EMBL" id="JARJCM010000036">
    <property type="protein sequence ID" value="KAJ7037657.1"/>
    <property type="molecule type" value="Genomic_DNA"/>
</dbReference>
<keyword evidence="3" id="KW-1185">Reference proteome</keyword>
<dbReference type="AlphaFoldDB" id="A0AAD6X5S1"/>
<evidence type="ECO:0008006" key="4">
    <source>
        <dbReference type="Google" id="ProtNLM"/>
    </source>
</evidence>
<proteinExistence type="predicted"/>
<evidence type="ECO:0000313" key="3">
    <source>
        <dbReference type="Proteomes" id="UP001218188"/>
    </source>
</evidence>
<comment type="caution">
    <text evidence="2">The sequence shown here is derived from an EMBL/GenBank/DDBJ whole genome shotgun (WGS) entry which is preliminary data.</text>
</comment>
<sequence>MYLPSRISFYLPTAFLPVLFYLFLSSSFSRSSTPHFFSPCSCGIESRRALARLRGRCGVEVRADEGVARRHTHALPCSTSFFFPRAWVVMRVFSLFFLSSFNKGHESRGFVCGAPRARPIRVLLIFFPRTVLITVLFSSRRLNHAGTLRSQSMLGTPVTVHFRFSSSLFLTIMSLCSS</sequence>
<protein>
    <recommendedName>
        <fullName evidence="4">Transmembrane protein</fullName>
    </recommendedName>
</protein>
<organism evidence="2 3">
    <name type="scientific">Mycena alexandri</name>
    <dbReference type="NCBI Taxonomy" id="1745969"/>
    <lineage>
        <taxon>Eukaryota</taxon>
        <taxon>Fungi</taxon>
        <taxon>Dikarya</taxon>
        <taxon>Basidiomycota</taxon>
        <taxon>Agaricomycotina</taxon>
        <taxon>Agaricomycetes</taxon>
        <taxon>Agaricomycetidae</taxon>
        <taxon>Agaricales</taxon>
        <taxon>Marasmiineae</taxon>
        <taxon>Mycenaceae</taxon>
        <taxon>Mycena</taxon>
    </lineage>
</organism>
<reference evidence="2" key="1">
    <citation type="submission" date="2023-03" db="EMBL/GenBank/DDBJ databases">
        <title>Massive genome expansion in bonnet fungi (Mycena s.s.) driven by repeated elements and novel gene families across ecological guilds.</title>
        <authorList>
            <consortium name="Lawrence Berkeley National Laboratory"/>
            <person name="Harder C.B."/>
            <person name="Miyauchi S."/>
            <person name="Viragh M."/>
            <person name="Kuo A."/>
            <person name="Thoen E."/>
            <person name="Andreopoulos B."/>
            <person name="Lu D."/>
            <person name="Skrede I."/>
            <person name="Drula E."/>
            <person name="Henrissat B."/>
            <person name="Morin E."/>
            <person name="Kohler A."/>
            <person name="Barry K."/>
            <person name="LaButti K."/>
            <person name="Morin E."/>
            <person name="Salamov A."/>
            <person name="Lipzen A."/>
            <person name="Mereny Z."/>
            <person name="Hegedus B."/>
            <person name="Baldrian P."/>
            <person name="Stursova M."/>
            <person name="Weitz H."/>
            <person name="Taylor A."/>
            <person name="Grigoriev I.V."/>
            <person name="Nagy L.G."/>
            <person name="Martin F."/>
            <person name="Kauserud H."/>
        </authorList>
    </citation>
    <scope>NUCLEOTIDE SEQUENCE</scope>
    <source>
        <strain evidence="2">CBHHK200</strain>
    </source>
</reference>
<keyword evidence="1" id="KW-0812">Transmembrane</keyword>
<name>A0AAD6X5S1_9AGAR</name>
<dbReference type="Proteomes" id="UP001218188">
    <property type="component" value="Unassembled WGS sequence"/>
</dbReference>
<accession>A0AAD6X5S1</accession>
<gene>
    <name evidence="2" type="ORF">C8F04DRAFT_403782</name>
</gene>
<evidence type="ECO:0000313" key="2">
    <source>
        <dbReference type="EMBL" id="KAJ7037657.1"/>
    </source>
</evidence>
<feature type="transmembrane region" description="Helical" evidence="1">
    <location>
        <begin position="7"/>
        <end position="24"/>
    </location>
</feature>
<keyword evidence="1" id="KW-1133">Transmembrane helix</keyword>
<evidence type="ECO:0000256" key="1">
    <source>
        <dbReference type="SAM" id="Phobius"/>
    </source>
</evidence>